<accession>A0A9J6RIP9</accession>
<comment type="similarity">
    <text evidence="1 4">Belongs to the D-isomer specific 2-hydroxyacid dehydrogenase family.</text>
</comment>
<dbReference type="PANTHER" id="PTHR43761:SF1">
    <property type="entry name" value="D-ISOMER SPECIFIC 2-HYDROXYACID DEHYDROGENASE CATALYTIC DOMAIN-CONTAINING PROTEIN-RELATED"/>
    <property type="match status" value="1"/>
</dbReference>
<keyword evidence="2 4" id="KW-0560">Oxidoreductase</keyword>
<dbReference type="GO" id="GO:0016616">
    <property type="term" value="F:oxidoreductase activity, acting on the CH-OH group of donors, NAD or NADP as acceptor"/>
    <property type="evidence" value="ECO:0007669"/>
    <property type="project" value="InterPro"/>
</dbReference>
<evidence type="ECO:0000256" key="3">
    <source>
        <dbReference type="ARBA" id="ARBA00023027"/>
    </source>
</evidence>
<proteinExistence type="inferred from homology"/>
<dbReference type="Gene3D" id="3.40.50.720">
    <property type="entry name" value="NAD(P)-binding Rossmann-like Domain"/>
    <property type="match status" value="2"/>
</dbReference>
<evidence type="ECO:0000259" key="5">
    <source>
        <dbReference type="Pfam" id="PF00389"/>
    </source>
</evidence>
<dbReference type="SUPFAM" id="SSF52283">
    <property type="entry name" value="Formate/glycerate dehydrogenase catalytic domain-like"/>
    <property type="match status" value="1"/>
</dbReference>
<dbReference type="Pfam" id="PF02826">
    <property type="entry name" value="2-Hacid_dh_C"/>
    <property type="match status" value="1"/>
</dbReference>
<dbReference type="CDD" id="cd12162">
    <property type="entry name" value="2-Hacid_dh_4"/>
    <property type="match status" value="1"/>
</dbReference>
<sequence>MKGVILDFDTLAAEDLQLSELMAQLDDWSIYPSTSPEQVQERIAAAEVVLSNKVRLDAETIKQNPQLKLIAAMATGTDHIAVAQAKAQGIVVCNARAYSTASVAQHTITLMLALSTRLLDYHQAVQQGAWSKNHFFCLLDYPIQELAGKTLGLIGYGNLAKKVAAIAQAFDMEIIIAESLTGDKSQPGRLPLNTVLAQADIISLHCPLSEHTRNLITDQQLALMKSTALLINTARGGIVDESALAQALKSGVIAGAAMDVLATEPPAEDSVLLQKDIPNLIITPHSAWASRGSRQRLVDQLAAIVSAYKAGDPIQQV</sequence>
<evidence type="ECO:0000256" key="1">
    <source>
        <dbReference type="ARBA" id="ARBA00005854"/>
    </source>
</evidence>
<dbReference type="InterPro" id="IPR006140">
    <property type="entry name" value="D-isomer_DH_NAD-bd"/>
</dbReference>
<dbReference type="SUPFAM" id="SSF51735">
    <property type="entry name" value="NAD(P)-binding Rossmann-fold domains"/>
    <property type="match status" value="1"/>
</dbReference>
<dbReference type="Proteomes" id="UP001069090">
    <property type="component" value="Unassembled WGS sequence"/>
</dbReference>
<evidence type="ECO:0000313" key="7">
    <source>
        <dbReference type="EMBL" id="MCZ0864233.1"/>
    </source>
</evidence>
<dbReference type="RefSeq" id="WP_258330388.1">
    <property type="nucleotide sequence ID" value="NZ_JAPTGG010000002.1"/>
</dbReference>
<dbReference type="InterPro" id="IPR050418">
    <property type="entry name" value="D-iso_2-hydroxyacid_DH_PdxB"/>
</dbReference>
<evidence type="ECO:0000259" key="6">
    <source>
        <dbReference type="Pfam" id="PF02826"/>
    </source>
</evidence>
<evidence type="ECO:0000256" key="4">
    <source>
        <dbReference type="RuleBase" id="RU003719"/>
    </source>
</evidence>
<dbReference type="PROSITE" id="PS00671">
    <property type="entry name" value="D_2_HYDROXYACID_DH_3"/>
    <property type="match status" value="1"/>
</dbReference>
<protein>
    <submittedName>
        <fullName evidence="7">D-2-hydroxyacid dehydrogenase</fullName>
    </submittedName>
</protein>
<comment type="caution">
    <text evidence="7">The sequence shown here is derived from an EMBL/GenBank/DDBJ whole genome shotgun (WGS) entry which is preliminary data.</text>
</comment>
<reference evidence="7 8" key="1">
    <citation type="submission" date="2022-12" db="EMBL/GenBank/DDBJ databases">
        <title>Dasania phycosphaerae sp. nov., isolated from particulate material of the south coast of Korea.</title>
        <authorList>
            <person name="Jiang Y."/>
        </authorList>
    </citation>
    <scope>NUCLEOTIDE SEQUENCE [LARGE SCALE GENOMIC DNA]</scope>
    <source>
        <strain evidence="7 8">GY-19</strain>
    </source>
</reference>
<keyword evidence="3" id="KW-0520">NAD</keyword>
<dbReference type="GO" id="GO:0051287">
    <property type="term" value="F:NAD binding"/>
    <property type="evidence" value="ECO:0007669"/>
    <property type="project" value="InterPro"/>
</dbReference>
<dbReference type="InterPro" id="IPR029753">
    <property type="entry name" value="D-isomer_DH_CS"/>
</dbReference>
<keyword evidence="8" id="KW-1185">Reference proteome</keyword>
<name>A0A9J6RIP9_9GAMM</name>
<gene>
    <name evidence="7" type="ORF">O0V09_03415</name>
</gene>
<feature type="domain" description="D-isomer specific 2-hydroxyacid dehydrogenase NAD-binding" evidence="6">
    <location>
        <begin position="108"/>
        <end position="287"/>
    </location>
</feature>
<evidence type="ECO:0000313" key="8">
    <source>
        <dbReference type="Proteomes" id="UP001069090"/>
    </source>
</evidence>
<dbReference type="AlphaFoldDB" id="A0A9J6RIP9"/>
<organism evidence="7 8">
    <name type="scientific">Dasania phycosphaerae</name>
    <dbReference type="NCBI Taxonomy" id="2950436"/>
    <lineage>
        <taxon>Bacteria</taxon>
        <taxon>Pseudomonadati</taxon>
        <taxon>Pseudomonadota</taxon>
        <taxon>Gammaproteobacteria</taxon>
        <taxon>Cellvibrionales</taxon>
        <taxon>Spongiibacteraceae</taxon>
        <taxon>Dasania</taxon>
    </lineage>
</organism>
<evidence type="ECO:0000256" key="2">
    <source>
        <dbReference type="ARBA" id="ARBA00023002"/>
    </source>
</evidence>
<dbReference type="FunFam" id="3.40.50.720:FF:000203">
    <property type="entry name" value="D-3-phosphoglycerate dehydrogenase (SerA)"/>
    <property type="match status" value="1"/>
</dbReference>
<dbReference type="InterPro" id="IPR036291">
    <property type="entry name" value="NAD(P)-bd_dom_sf"/>
</dbReference>
<dbReference type="InterPro" id="IPR006139">
    <property type="entry name" value="D-isomer_2_OHA_DH_cat_dom"/>
</dbReference>
<dbReference type="Pfam" id="PF00389">
    <property type="entry name" value="2-Hacid_dh"/>
    <property type="match status" value="1"/>
</dbReference>
<dbReference type="PANTHER" id="PTHR43761">
    <property type="entry name" value="D-ISOMER SPECIFIC 2-HYDROXYACID DEHYDROGENASE FAMILY PROTEIN (AFU_ORTHOLOGUE AFUA_1G13630)"/>
    <property type="match status" value="1"/>
</dbReference>
<dbReference type="EMBL" id="JAPTGG010000002">
    <property type="protein sequence ID" value="MCZ0864233.1"/>
    <property type="molecule type" value="Genomic_DNA"/>
</dbReference>
<feature type="domain" description="D-isomer specific 2-hydroxyacid dehydrogenase catalytic" evidence="5">
    <location>
        <begin position="21"/>
        <end position="315"/>
    </location>
</feature>